<evidence type="ECO:0000313" key="3">
    <source>
        <dbReference type="Proteomes" id="UP000218151"/>
    </source>
</evidence>
<dbReference type="SUPFAM" id="SSF88723">
    <property type="entry name" value="PIN domain-like"/>
    <property type="match status" value="1"/>
</dbReference>
<organism evidence="2 3">
    <name type="scientific">Sphingomonas lenta</name>
    <dbReference type="NCBI Taxonomy" id="1141887"/>
    <lineage>
        <taxon>Bacteria</taxon>
        <taxon>Pseudomonadati</taxon>
        <taxon>Pseudomonadota</taxon>
        <taxon>Alphaproteobacteria</taxon>
        <taxon>Sphingomonadales</taxon>
        <taxon>Sphingomonadaceae</taxon>
        <taxon>Sphingomonas</taxon>
    </lineage>
</organism>
<dbReference type="OrthoDB" id="163436at2"/>
<dbReference type="InterPro" id="IPR029060">
    <property type="entry name" value="PIN-like_dom_sf"/>
</dbReference>
<dbReference type="RefSeq" id="WP_095999362.1">
    <property type="nucleotide sequence ID" value="NZ_NSLI01000005.1"/>
</dbReference>
<name>A0A2A2SBI7_9SPHN</name>
<evidence type="ECO:0000259" key="1">
    <source>
        <dbReference type="Pfam" id="PF01850"/>
    </source>
</evidence>
<gene>
    <name evidence="2" type="ORF">CKY28_15835</name>
</gene>
<dbReference type="CDD" id="cd18692">
    <property type="entry name" value="PIN_VapC-like"/>
    <property type="match status" value="1"/>
</dbReference>
<dbReference type="InterPro" id="IPR002716">
    <property type="entry name" value="PIN_dom"/>
</dbReference>
<dbReference type="Pfam" id="PF01850">
    <property type="entry name" value="PIN"/>
    <property type="match status" value="1"/>
</dbReference>
<proteinExistence type="predicted"/>
<evidence type="ECO:0000313" key="2">
    <source>
        <dbReference type="EMBL" id="PAX06617.1"/>
    </source>
</evidence>
<accession>A0A2A2SBI7</accession>
<feature type="domain" description="PIN" evidence="1">
    <location>
        <begin position="5"/>
        <end position="115"/>
    </location>
</feature>
<dbReference type="PANTHER" id="PTHR38826:SF5">
    <property type="entry name" value="RIBONUCLEASE VAPC13"/>
    <property type="match status" value="1"/>
</dbReference>
<reference evidence="3" key="1">
    <citation type="submission" date="2017-09" db="EMBL/GenBank/DDBJ databases">
        <authorList>
            <person name="Feng G."/>
            <person name="Zhu H."/>
        </authorList>
    </citation>
    <scope>NUCLEOTIDE SEQUENCE [LARGE SCALE GENOMIC DNA]</scope>
    <source>
        <strain evidence="3">1PNM-20</strain>
    </source>
</reference>
<keyword evidence="3" id="KW-1185">Reference proteome</keyword>
<dbReference type="InterPro" id="IPR052106">
    <property type="entry name" value="PINc/VapC_TA"/>
</dbReference>
<comment type="caution">
    <text evidence="2">The sequence shown here is derived from an EMBL/GenBank/DDBJ whole genome shotgun (WGS) entry which is preliminary data.</text>
</comment>
<protein>
    <submittedName>
        <fullName evidence="2">VapC toxin family PIN domain ribonuclease</fullName>
    </submittedName>
</protein>
<dbReference type="AlphaFoldDB" id="A0A2A2SBI7"/>
<sequence length="134" mass="15029">MTRAFFDSNILVYAFTNDDARQERALELLAIGGTISVQCLNEFASVTRRKLGMDWKRIHTALEEIRDLCRTIMPLDLDTHIRGIELVQHYKLSVYDGMIVAAALAADCDTLYSEDMHAGLVVNGRLTVVNPFAP</sequence>
<dbReference type="PANTHER" id="PTHR38826">
    <property type="entry name" value="RIBONUCLEASE VAPC13"/>
    <property type="match status" value="1"/>
</dbReference>
<dbReference type="Proteomes" id="UP000218151">
    <property type="component" value="Unassembled WGS sequence"/>
</dbReference>
<dbReference type="Gene3D" id="3.40.50.1010">
    <property type="entry name" value="5'-nuclease"/>
    <property type="match status" value="1"/>
</dbReference>
<dbReference type="EMBL" id="NSLI01000005">
    <property type="protein sequence ID" value="PAX06617.1"/>
    <property type="molecule type" value="Genomic_DNA"/>
</dbReference>